<evidence type="ECO:0000313" key="1">
    <source>
        <dbReference type="EMBL" id="QTA82194.1"/>
    </source>
</evidence>
<reference evidence="1" key="1">
    <citation type="journal article" date="2021" name="Microb. Physiol.">
        <title>Proteogenomic Insights into the Physiology of Marine, Sulfate-Reducing, Filamentous Desulfonema limicola and Desulfonema magnum.</title>
        <authorList>
            <person name="Schnaars V."/>
            <person name="Wohlbrand L."/>
            <person name="Scheve S."/>
            <person name="Hinrichs C."/>
            <person name="Reinhardt R."/>
            <person name="Rabus R."/>
        </authorList>
    </citation>
    <scope>NUCLEOTIDE SEQUENCE</scope>
    <source>
        <strain evidence="1">5ac10</strain>
    </source>
</reference>
<organism evidence="1 2">
    <name type="scientific">Desulfonema limicola</name>
    <dbReference type="NCBI Taxonomy" id="45656"/>
    <lineage>
        <taxon>Bacteria</taxon>
        <taxon>Pseudomonadati</taxon>
        <taxon>Thermodesulfobacteriota</taxon>
        <taxon>Desulfobacteria</taxon>
        <taxon>Desulfobacterales</taxon>
        <taxon>Desulfococcaceae</taxon>
        <taxon>Desulfonema</taxon>
    </lineage>
</organism>
<sequence length="49" mass="5452">MPFIIIVPEQGIHKKSCPGKSEQLLHLQVPKAGINHIIQLSKQNPLIIT</sequence>
<accession>A0A975BBI4</accession>
<name>A0A975BBI4_9BACT</name>
<gene>
    <name evidence="1" type="ORF">dnl_45650</name>
</gene>
<dbReference type="KEGG" id="dli:dnl_45650"/>
<dbReference type="AlphaFoldDB" id="A0A975BBI4"/>
<protein>
    <submittedName>
        <fullName evidence="1">Uncharacterized protein</fullName>
    </submittedName>
</protein>
<evidence type="ECO:0000313" key="2">
    <source>
        <dbReference type="Proteomes" id="UP000663720"/>
    </source>
</evidence>
<proteinExistence type="predicted"/>
<keyword evidence="2" id="KW-1185">Reference proteome</keyword>
<dbReference type="Proteomes" id="UP000663720">
    <property type="component" value="Chromosome"/>
</dbReference>
<dbReference type="EMBL" id="CP061799">
    <property type="protein sequence ID" value="QTA82194.1"/>
    <property type="molecule type" value="Genomic_DNA"/>
</dbReference>